<dbReference type="SMART" id="SM00298">
    <property type="entry name" value="CHROMO"/>
    <property type="match status" value="1"/>
</dbReference>
<keyword evidence="5" id="KW-0540">Nuclease</keyword>
<dbReference type="Gene3D" id="3.30.420.10">
    <property type="entry name" value="Ribonuclease H-like superfamily/Ribonuclease H"/>
    <property type="match status" value="1"/>
</dbReference>
<dbReference type="Pfam" id="PF17917">
    <property type="entry name" value="RT_RNaseH"/>
    <property type="match status" value="1"/>
</dbReference>
<proteinExistence type="predicted"/>
<evidence type="ECO:0000256" key="13">
    <source>
        <dbReference type="ARBA" id="ARBA00022918"/>
    </source>
</evidence>
<dbReference type="GO" id="GO:0004519">
    <property type="term" value="F:endonuclease activity"/>
    <property type="evidence" value="ECO:0007669"/>
    <property type="project" value="UniProtKB-KW"/>
</dbReference>
<keyword evidence="11" id="KW-0694">RNA-binding</keyword>
<evidence type="ECO:0000256" key="11">
    <source>
        <dbReference type="ARBA" id="ARBA00022884"/>
    </source>
</evidence>
<dbReference type="EMBL" id="JACYCF010000001">
    <property type="protein sequence ID" value="KAF8760955.1"/>
    <property type="molecule type" value="Genomic_DNA"/>
</dbReference>
<comment type="subcellular location">
    <subcellularLocation>
        <location evidence="1">Nucleus</location>
    </subcellularLocation>
</comment>
<dbReference type="InterPro" id="IPR043128">
    <property type="entry name" value="Rev_trsase/Diguanyl_cyclase"/>
</dbReference>
<dbReference type="InterPro" id="IPR001584">
    <property type="entry name" value="Integrase_cat-core"/>
</dbReference>
<dbReference type="Gene3D" id="3.10.10.10">
    <property type="entry name" value="HIV Type 1 Reverse Transcriptase, subunit A, domain 1"/>
    <property type="match status" value="1"/>
</dbReference>
<dbReference type="FunFam" id="3.10.20.370:FF:000001">
    <property type="entry name" value="Retrovirus-related Pol polyprotein from transposon 17.6-like protein"/>
    <property type="match status" value="1"/>
</dbReference>
<evidence type="ECO:0000256" key="17">
    <source>
        <dbReference type="ARBA" id="ARBA00023242"/>
    </source>
</evidence>
<keyword evidence="8" id="KW-0255">Endonuclease</keyword>
<keyword evidence="15" id="KW-0238">DNA-binding</keyword>
<evidence type="ECO:0000256" key="14">
    <source>
        <dbReference type="ARBA" id="ARBA00022932"/>
    </source>
</evidence>
<dbReference type="PROSITE" id="PS00598">
    <property type="entry name" value="CHROMO_1"/>
    <property type="match status" value="1"/>
</dbReference>
<dbReference type="InterPro" id="IPR041588">
    <property type="entry name" value="Integrase_H2C2"/>
</dbReference>
<evidence type="ECO:0000259" key="18">
    <source>
        <dbReference type="PROSITE" id="PS50013"/>
    </source>
</evidence>
<evidence type="ECO:0000256" key="4">
    <source>
        <dbReference type="ARBA" id="ARBA00022695"/>
    </source>
</evidence>
<evidence type="ECO:0000256" key="8">
    <source>
        <dbReference type="ARBA" id="ARBA00022759"/>
    </source>
</evidence>
<dbReference type="Gene3D" id="2.40.50.40">
    <property type="match status" value="1"/>
</dbReference>
<keyword evidence="2" id="KW-0645">Protease</keyword>
<evidence type="ECO:0000256" key="12">
    <source>
        <dbReference type="ARBA" id="ARBA00022908"/>
    </source>
</evidence>
<evidence type="ECO:0000256" key="15">
    <source>
        <dbReference type="ARBA" id="ARBA00023125"/>
    </source>
</evidence>
<dbReference type="Pfam" id="PF00385">
    <property type="entry name" value="Chromo"/>
    <property type="match status" value="1"/>
</dbReference>
<dbReference type="SUPFAM" id="SSF53098">
    <property type="entry name" value="Ribonuclease H-like"/>
    <property type="match status" value="1"/>
</dbReference>
<dbReference type="FunFam" id="3.30.420.10:FF:000032">
    <property type="entry name" value="Retrovirus-related Pol polyprotein from transposon 297-like Protein"/>
    <property type="match status" value="1"/>
</dbReference>
<keyword evidence="14" id="KW-0239">DNA-directed DNA polymerase</keyword>
<dbReference type="Gene3D" id="3.30.70.270">
    <property type="match status" value="2"/>
</dbReference>
<evidence type="ECO:0000313" key="20">
    <source>
        <dbReference type="EMBL" id="KAF8760955.1"/>
    </source>
</evidence>
<comment type="caution">
    <text evidence="20">The sequence shown here is derived from an EMBL/GenBank/DDBJ whole genome shotgun (WGS) entry which is preliminary data.</text>
</comment>
<dbReference type="Gene3D" id="1.10.340.70">
    <property type="match status" value="1"/>
</dbReference>
<dbReference type="GO" id="GO:0004190">
    <property type="term" value="F:aspartic-type endopeptidase activity"/>
    <property type="evidence" value="ECO:0007669"/>
    <property type="project" value="UniProtKB-KW"/>
</dbReference>
<dbReference type="InterPro" id="IPR016197">
    <property type="entry name" value="Chromo-like_dom_sf"/>
</dbReference>
<keyword evidence="13" id="KW-0695">RNA-directed DNA polymerase</keyword>
<reference evidence="20" key="1">
    <citation type="submission" date="2020-09" db="EMBL/GenBank/DDBJ databases">
        <title>Comparative genome analyses of four rice-infecting Rhizoctonia solani isolates reveal extensive enrichment of homogalacturonan modification genes.</title>
        <authorList>
            <person name="Lee D.-Y."/>
            <person name="Jeon J."/>
            <person name="Kim K.-T."/>
            <person name="Cheong K."/>
            <person name="Song H."/>
            <person name="Choi G."/>
            <person name="Ko J."/>
            <person name="Opiyo S.O."/>
            <person name="Zuo S."/>
            <person name="Madhav S."/>
            <person name="Lee Y.-H."/>
            <person name="Wang G.-L."/>
        </authorList>
    </citation>
    <scope>NUCLEOTIDE SEQUENCE</scope>
    <source>
        <strain evidence="20">AG1-IA B2</strain>
    </source>
</reference>
<dbReference type="GO" id="GO:0006338">
    <property type="term" value="P:chromatin remodeling"/>
    <property type="evidence" value="ECO:0007669"/>
    <property type="project" value="UniProtKB-ARBA"/>
</dbReference>
<dbReference type="InterPro" id="IPR043502">
    <property type="entry name" value="DNA/RNA_pol_sf"/>
</dbReference>
<evidence type="ECO:0000256" key="2">
    <source>
        <dbReference type="ARBA" id="ARBA00022670"/>
    </source>
</evidence>
<dbReference type="InterPro" id="IPR000953">
    <property type="entry name" value="Chromo/chromo_shadow_dom"/>
</dbReference>
<dbReference type="InterPro" id="IPR056924">
    <property type="entry name" value="SH3_Tf2-1"/>
</dbReference>
<dbReference type="Gene3D" id="3.10.20.370">
    <property type="match status" value="1"/>
</dbReference>
<organism evidence="20 21">
    <name type="scientific">Rhizoctonia solani</name>
    <dbReference type="NCBI Taxonomy" id="456999"/>
    <lineage>
        <taxon>Eukaryota</taxon>
        <taxon>Fungi</taxon>
        <taxon>Dikarya</taxon>
        <taxon>Basidiomycota</taxon>
        <taxon>Agaricomycotina</taxon>
        <taxon>Agaricomycetes</taxon>
        <taxon>Cantharellales</taxon>
        <taxon>Ceratobasidiaceae</taxon>
        <taxon>Rhizoctonia</taxon>
    </lineage>
</organism>
<dbReference type="SUPFAM" id="SSF56672">
    <property type="entry name" value="DNA/RNA polymerases"/>
    <property type="match status" value="1"/>
</dbReference>
<keyword evidence="3" id="KW-0808">Transferase</keyword>
<evidence type="ECO:0000256" key="5">
    <source>
        <dbReference type="ARBA" id="ARBA00022722"/>
    </source>
</evidence>
<dbReference type="GO" id="GO:0003887">
    <property type="term" value="F:DNA-directed DNA polymerase activity"/>
    <property type="evidence" value="ECO:0007669"/>
    <property type="project" value="UniProtKB-KW"/>
</dbReference>
<dbReference type="InterPro" id="IPR036397">
    <property type="entry name" value="RNaseH_sf"/>
</dbReference>
<dbReference type="InterPro" id="IPR000477">
    <property type="entry name" value="RT_dom"/>
</dbReference>
<dbReference type="GO" id="GO:0003723">
    <property type="term" value="F:RNA binding"/>
    <property type="evidence" value="ECO:0007669"/>
    <property type="project" value="UniProtKB-KW"/>
</dbReference>
<dbReference type="InterPro" id="IPR023780">
    <property type="entry name" value="Chromo_domain"/>
</dbReference>
<evidence type="ECO:0000256" key="3">
    <source>
        <dbReference type="ARBA" id="ARBA00022679"/>
    </source>
</evidence>
<keyword evidence="17" id="KW-0539">Nucleus</keyword>
<evidence type="ECO:0000256" key="9">
    <source>
        <dbReference type="ARBA" id="ARBA00022801"/>
    </source>
</evidence>
<evidence type="ECO:0000256" key="6">
    <source>
        <dbReference type="ARBA" id="ARBA00022723"/>
    </source>
</evidence>
<dbReference type="CDD" id="cd09274">
    <property type="entry name" value="RNase_HI_RT_Ty3"/>
    <property type="match status" value="1"/>
</dbReference>
<evidence type="ECO:0000256" key="7">
    <source>
        <dbReference type="ARBA" id="ARBA00022750"/>
    </source>
</evidence>
<dbReference type="SUPFAM" id="SSF54160">
    <property type="entry name" value="Chromo domain-like"/>
    <property type="match status" value="1"/>
</dbReference>
<dbReference type="GO" id="GO:0005634">
    <property type="term" value="C:nucleus"/>
    <property type="evidence" value="ECO:0007669"/>
    <property type="project" value="UniProtKB-SubCell"/>
</dbReference>
<gene>
    <name evidence="20" type="ORF">RHS01_00081</name>
</gene>
<evidence type="ECO:0000256" key="16">
    <source>
        <dbReference type="ARBA" id="ARBA00023172"/>
    </source>
</evidence>
<keyword evidence="4" id="KW-0548">Nucleotidyltransferase</keyword>
<dbReference type="GO" id="GO:0006310">
    <property type="term" value="P:DNA recombination"/>
    <property type="evidence" value="ECO:0007669"/>
    <property type="project" value="UniProtKB-KW"/>
</dbReference>
<dbReference type="CDD" id="cd01647">
    <property type="entry name" value="RT_LTR"/>
    <property type="match status" value="1"/>
</dbReference>
<keyword evidence="12" id="KW-0229">DNA integration</keyword>
<evidence type="ECO:0000259" key="19">
    <source>
        <dbReference type="PROSITE" id="PS50994"/>
    </source>
</evidence>
<feature type="domain" description="Integrase catalytic" evidence="19">
    <location>
        <begin position="523"/>
        <end position="682"/>
    </location>
</feature>
<evidence type="ECO:0000256" key="10">
    <source>
        <dbReference type="ARBA" id="ARBA00022842"/>
    </source>
</evidence>
<keyword evidence="9" id="KW-0378">Hydrolase</keyword>
<dbReference type="GO" id="GO:0015074">
    <property type="term" value="P:DNA integration"/>
    <property type="evidence" value="ECO:0007669"/>
    <property type="project" value="UniProtKB-KW"/>
</dbReference>
<dbReference type="Pfam" id="PF00665">
    <property type="entry name" value="rve"/>
    <property type="match status" value="1"/>
</dbReference>
<evidence type="ECO:0000313" key="21">
    <source>
        <dbReference type="Proteomes" id="UP000614334"/>
    </source>
</evidence>
<dbReference type="GO" id="GO:0006508">
    <property type="term" value="P:proteolysis"/>
    <property type="evidence" value="ECO:0007669"/>
    <property type="project" value="UniProtKB-KW"/>
</dbReference>
<dbReference type="AlphaFoldDB" id="A0A8H7M8Z8"/>
<keyword evidence="6" id="KW-0479">Metal-binding</keyword>
<accession>A0A8H7M8Z8</accession>
<keyword evidence="7" id="KW-0064">Aspartyl protease</keyword>
<dbReference type="FunFam" id="1.10.340.70:FF:000001">
    <property type="entry name" value="Retrovirus-related Pol polyprotein from transposon gypsy-like Protein"/>
    <property type="match status" value="1"/>
</dbReference>
<dbReference type="InterPro" id="IPR050951">
    <property type="entry name" value="Retrovirus_Pol_polyprotein"/>
</dbReference>
<evidence type="ECO:0000256" key="1">
    <source>
        <dbReference type="ARBA" id="ARBA00004123"/>
    </source>
</evidence>
<evidence type="ECO:0008006" key="22">
    <source>
        <dbReference type="Google" id="ProtNLM"/>
    </source>
</evidence>
<protein>
    <recommendedName>
        <fullName evidence="22">Retrotransposable element Tf2 155 kDa protein type 1</fullName>
    </recommendedName>
</protein>
<keyword evidence="16" id="KW-0233">DNA recombination</keyword>
<dbReference type="InterPro" id="IPR012337">
    <property type="entry name" value="RNaseH-like_sf"/>
</dbReference>
<name>A0A8H7M8Z8_9AGAM</name>
<dbReference type="PANTHER" id="PTHR37984:SF5">
    <property type="entry name" value="PROTEIN NYNRIN-LIKE"/>
    <property type="match status" value="1"/>
</dbReference>
<dbReference type="Proteomes" id="UP000614334">
    <property type="component" value="Unassembled WGS sequence"/>
</dbReference>
<feature type="domain" description="Chromo" evidence="18">
    <location>
        <begin position="818"/>
        <end position="877"/>
    </location>
</feature>
<dbReference type="InterPro" id="IPR041373">
    <property type="entry name" value="RT_RNaseH"/>
</dbReference>
<dbReference type="PANTHER" id="PTHR37984">
    <property type="entry name" value="PROTEIN CBG26694"/>
    <property type="match status" value="1"/>
</dbReference>
<dbReference type="Pfam" id="PF17921">
    <property type="entry name" value="Integrase_H2C2"/>
    <property type="match status" value="1"/>
</dbReference>
<dbReference type="InterPro" id="IPR023779">
    <property type="entry name" value="Chromodomain_CS"/>
</dbReference>
<dbReference type="Pfam" id="PF24626">
    <property type="entry name" value="SH3_Tf2-1"/>
    <property type="match status" value="1"/>
</dbReference>
<dbReference type="Pfam" id="PF00078">
    <property type="entry name" value="RVT_1"/>
    <property type="match status" value="1"/>
</dbReference>
<dbReference type="PROSITE" id="PS50013">
    <property type="entry name" value="CHROMO_2"/>
    <property type="match status" value="1"/>
</dbReference>
<dbReference type="GO" id="GO:0046872">
    <property type="term" value="F:metal ion binding"/>
    <property type="evidence" value="ECO:0007669"/>
    <property type="project" value="UniProtKB-KW"/>
</dbReference>
<sequence length="880" mass="100590">MTWLTAEAPLIDWQQGLVTFPEQIQIASEEEADPNPLADLPPQYHEFAKVFGEEEFKVLPPHREYDISIDLVLDAKLSPGPIYGMTDAESKALKQHIDKELATGKIRPSTSSAGAPVMFVKKADGSLRLVVNYRKLNEVTHKNVYPLPRQDDLMAKLRHAKIFTKLDLRWGYNNIRIKEGDEWKTAFRTKIRAIQISVDYLGIVISPAGFSMDQKKIEAVTTWPTPKHSIARPLHNLTKKETPWSWGNLEKTAFQELKNLVTRSPVLIHSNPSLPYYLETDASGVAMGAILSQRGEDNRLHPVAYMSKSFSGAEANYDTHDKELLAIIKALEEWRIFLEATEKPIQVFTDHRNLEYWMHARTFNRRHTRWRIFLSNFNFEIHYRPGKQSGKPDALSRRSDYVDSPAEPEVMLPSEVFANTSEAELEIVTEIRNKLKEDPSLEPIIQKLVVPDSEALKERLLKEFHDSPLAGHPGQQRTLELLSRNYWWPGMKSSAKEWVECCPICQANRRAHAPVIALKPLEVPPFPFHTISYDFITGFPKSNGHDAILVVIDSFSKFGHFIPTSKKVTAKGLADLFITHIWKLHGLPVKTISDRGTTFTGKFLRALYQRLGVRPSFSSAYHPESDGQTERVNQFIEFYLRSYVAANHSDWAAWLPLAEYAYNNAKHAATGKSPFELVYGRNPVMNPSNVPANVPEADAVADTLAREWKEAESALQMSKERMTRSQGVIPEYSVGEKVWLDGKNVDLRTNSNKLDPRRLGPFKVIEKISSHAYRLELPETLKIHDVFYVGLLSKSHKSPSQPFPERPPPETIEGEEEYEVERIIDSKRQRGKWFYLVKWKGYGPEDNSWEPEELLEHSQEEIKRFNQARLRKACDAAKSL</sequence>
<keyword evidence="10" id="KW-0460">Magnesium</keyword>
<dbReference type="GO" id="GO:0003677">
    <property type="term" value="F:DNA binding"/>
    <property type="evidence" value="ECO:0007669"/>
    <property type="project" value="UniProtKB-KW"/>
</dbReference>
<dbReference type="PROSITE" id="PS50994">
    <property type="entry name" value="INTEGRASE"/>
    <property type="match status" value="1"/>
</dbReference>
<dbReference type="GO" id="GO:0003964">
    <property type="term" value="F:RNA-directed DNA polymerase activity"/>
    <property type="evidence" value="ECO:0007669"/>
    <property type="project" value="UniProtKB-KW"/>
</dbReference>